<reference evidence="1 2" key="1">
    <citation type="submission" date="2014-11" db="EMBL/GenBank/DDBJ databases">
        <title>Genome sequencing of Pantoea rodasii ND03.</title>
        <authorList>
            <person name="Muhamad Yunos N.Y."/>
            <person name="Chan K.-G."/>
        </authorList>
    </citation>
    <scope>NUCLEOTIDE SEQUENCE [LARGE SCALE GENOMIC DNA]</scope>
    <source>
        <strain evidence="1 2">ND03</strain>
    </source>
</reference>
<dbReference type="EMBL" id="JTJJ01000019">
    <property type="protein sequence ID" value="KHJ69248.1"/>
    <property type="molecule type" value="Genomic_DNA"/>
</dbReference>
<dbReference type="Proteomes" id="UP000030853">
    <property type="component" value="Unassembled WGS sequence"/>
</dbReference>
<protein>
    <submittedName>
        <fullName evidence="1">Uncharacterized protein</fullName>
    </submittedName>
</protein>
<sequence>MLFHEDEEGHVIIGEAVLQLALAGKDITVFSLLNELNHMAEDEISVSRQMDISDARNWLLEYAVKRDAEQSVPHLQDSAGPNEEKH</sequence>
<comment type="caution">
    <text evidence="1">The sequence shown here is derived from an EMBL/GenBank/DDBJ whole genome shotgun (WGS) entry which is preliminary data.</text>
</comment>
<dbReference type="RefSeq" id="WP_039328820.1">
    <property type="nucleotide sequence ID" value="NZ_JTJJ01000019.1"/>
</dbReference>
<accession>A0A0B1R8A6</accession>
<evidence type="ECO:0000313" key="2">
    <source>
        <dbReference type="Proteomes" id="UP000030853"/>
    </source>
</evidence>
<proteinExistence type="predicted"/>
<organism evidence="1 2">
    <name type="scientific">Pantoea rodasii</name>
    <dbReference type="NCBI Taxonomy" id="1076549"/>
    <lineage>
        <taxon>Bacteria</taxon>
        <taxon>Pseudomonadati</taxon>
        <taxon>Pseudomonadota</taxon>
        <taxon>Gammaproteobacteria</taxon>
        <taxon>Enterobacterales</taxon>
        <taxon>Erwiniaceae</taxon>
        <taxon>Pantoea</taxon>
    </lineage>
</organism>
<gene>
    <name evidence="1" type="ORF">QU24_04825</name>
</gene>
<name>A0A0B1R8A6_9GAMM</name>
<evidence type="ECO:0000313" key="1">
    <source>
        <dbReference type="EMBL" id="KHJ69248.1"/>
    </source>
</evidence>
<dbReference type="AlphaFoldDB" id="A0A0B1R8A6"/>